<evidence type="ECO:0000256" key="6">
    <source>
        <dbReference type="ARBA" id="ARBA00023012"/>
    </source>
</evidence>
<dbReference type="EC" id="2.7.13.3" evidence="2"/>
<dbReference type="InterPro" id="IPR035965">
    <property type="entry name" value="PAS-like_dom_sf"/>
</dbReference>
<dbReference type="GO" id="GO:0005886">
    <property type="term" value="C:plasma membrane"/>
    <property type="evidence" value="ECO:0007669"/>
    <property type="project" value="TreeGrafter"/>
</dbReference>
<accession>A0A7C4AS84</accession>
<keyword evidence="6" id="KW-0902">Two-component regulatory system</keyword>
<organism evidence="8">
    <name type="scientific">Desulfomonile tiedjei</name>
    <dbReference type="NCBI Taxonomy" id="2358"/>
    <lineage>
        <taxon>Bacteria</taxon>
        <taxon>Pseudomonadati</taxon>
        <taxon>Thermodesulfobacteriota</taxon>
        <taxon>Desulfomonilia</taxon>
        <taxon>Desulfomonilales</taxon>
        <taxon>Desulfomonilaceae</taxon>
        <taxon>Desulfomonile</taxon>
    </lineage>
</organism>
<evidence type="ECO:0000256" key="4">
    <source>
        <dbReference type="ARBA" id="ARBA00022679"/>
    </source>
</evidence>
<dbReference type="GO" id="GO:0016036">
    <property type="term" value="P:cellular response to phosphate starvation"/>
    <property type="evidence" value="ECO:0007669"/>
    <property type="project" value="TreeGrafter"/>
</dbReference>
<gene>
    <name evidence="8" type="ORF">ENV54_07795</name>
</gene>
<keyword evidence="5" id="KW-0418">Kinase</keyword>
<dbReference type="SUPFAM" id="SSF55785">
    <property type="entry name" value="PYP-like sensor domain (PAS domain)"/>
    <property type="match status" value="1"/>
</dbReference>
<dbReference type="InterPro" id="IPR004358">
    <property type="entry name" value="Sig_transdc_His_kin-like_C"/>
</dbReference>
<dbReference type="PRINTS" id="PR00344">
    <property type="entry name" value="BCTRLSENSOR"/>
</dbReference>
<dbReference type="PANTHER" id="PTHR45453:SF1">
    <property type="entry name" value="PHOSPHATE REGULON SENSOR PROTEIN PHOR"/>
    <property type="match status" value="1"/>
</dbReference>
<dbReference type="InterPro" id="IPR050351">
    <property type="entry name" value="BphY/WalK/GraS-like"/>
</dbReference>
<proteinExistence type="predicted"/>
<dbReference type="Pfam" id="PF02518">
    <property type="entry name" value="HATPase_c"/>
    <property type="match status" value="1"/>
</dbReference>
<evidence type="ECO:0000256" key="2">
    <source>
        <dbReference type="ARBA" id="ARBA00012438"/>
    </source>
</evidence>
<evidence type="ECO:0000256" key="1">
    <source>
        <dbReference type="ARBA" id="ARBA00000085"/>
    </source>
</evidence>
<dbReference type="Gene3D" id="3.30.565.10">
    <property type="entry name" value="Histidine kinase-like ATPase, C-terminal domain"/>
    <property type="match status" value="1"/>
</dbReference>
<dbReference type="InterPro" id="IPR005467">
    <property type="entry name" value="His_kinase_dom"/>
</dbReference>
<sequence>MLSKFITELDQRSPITALMEQCHQLFQKDRSGSLSFAPEAFSALLSFLMKGAASLQHIAVQAGFKWSSSSQKIVLRNAISRRGFLTPACLWAYCRARGNQDVLFNEFPSPEMSFMQIILLKNVEVTKSVPFLIQRFLNKTDVPVELKTAAKECLLNAFHKGMTPEQVRQLCSRYPGLEELCQWKPAIPNRGAMTSADGNGQSTDFHQLVRSIRSVEELSSLTRTVYLLSQFHVPLSMKEWNAILLTGLDRFYFSKLVPAGLVEPVDGGFMLSSQPAKRGLVKKFLYESYGMARETILKAQEAKIKEEHRRRVRRRELDRQALEMLPDGIVCVDRAGSLYYMNPAAERMLSENQTLKENLFGEGALEKSLRTYSKDRVMARLNAKVRENLENIQLFGNRAVVKNGVKRYDVALGRQVILIRDTTDQHLIDQEIGRLYRHELKAALDVMEVGLETSKQLFHSGNTQEALEFLEQVQNKRSELCTMLEERIDFIRLHSDVFTIRPQQVNLNLVVDKCVSNNKESALKKGVRIVSNHMDIQPIHVLGEERFLKRALDNVVRNAVKFSHPDTQITITLHKSASEATIQVADEGPGVAPEHLSEIFQLGFTTGGSGRGLYIAKRIAEAHGGRIEASSTLGRGAVFTLHLPTGQV</sequence>
<name>A0A7C4AS84_9BACT</name>
<dbReference type="PANTHER" id="PTHR45453">
    <property type="entry name" value="PHOSPHATE REGULON SENSOR PROTEIN PHOR"/>
    <property type="match status" value="1"/>
</dbReference>
<comment type="catalytic activity">
    <reaction evidence="1">
        <text>ATP + protein L-histidine = ADP + protein N-phospho-L-histidine.</text>
        <dbReference type="EC" id="2.7.13.3"/>
    </reaction>
</comment>
<dbReference type="AlphaFoldDB" id="A0A7C4AS84"/>
<dbReference type="GO" id="GO:0004721">
    <property type="term" value="F:phosphoprotein phosphatase activity"/>
    <property type="evidence" value="ECO:0007669"/>
    <property type="project" value="TreeGrafter"/>
</dbReference>
<dbReference type="GO" id="GO:0000155">
    <property type="term" value="F:phosphorelay sensor kinase activity"/>
    <property type="evidence" value="ECO:0007669"/>
    <property type="project" value="TreeGrafter"/>
</dbReference>
<keyword evidence="4" id="KW-0808">Transferase</keyword>
<evidence type="ECO:0000259" key="7">
    <source>
        <dbReference type="PROSITE" id="PS50109"/>
    </source>
</evidence>
<dbReference type="SUPFAM" id="SSF55874">
    <property type="entry name" value="ATPase domain of HSP90 chaperone/DNA topoisomerase II/histidine kinase"/>
    <property type="match status" value="1"/>
</dbReference>
<dbReference type="InterPro" id="IPR036890">
    <property type="entry name" value="HATPase_C_sf"/>
</dbReference>
<dbReference type="EMBL" id="DTGT01000243">
    <property type="protein sequence ID" value="HGH61183.1"/>
    <property type="molecule type" value="Genomic_DNA"/>
</dbReference>
<evidence type="ECO:0000256" key="3">
    <source>
        <dbReference type="ARBA" id="ARBA00022553"/>
    </source>
</evidence>
<dbReference type="Gene3D" id="3.30.450.20">
    <property type="entry name" value="PAS domain"/>
    <property type="match status" value="1"/>
</dbReference>
<dbReference type="SMART" id="SM00387">
    <property type="entry name" value="HATPase_c"/>
    <property type="match status" value="1"/>
</dbReference>
<protein>
    <recommendedName>
        <fullName evidence="2">histidine kinase</fullName>
        <ecNumber evidence="2">2.7.13.3</ecNumber>
    </recommendedName>
</protein>
<keyword evidence="3" id="KW-0597">Phosphoprotein</keyword>
<feature type="domain" description="Histidine kinase" evidence="7">
    <location>
        <begin position="435"/>
        <end position="647"/>
    </location>
</feature>
<dbReference type="InterPro" id="IPR003594">
    <property type="entry name" value="HATPase_dom"/>
</dbReference>
<dbReference type="PROSITE" id="PS50109">
    <property type="entry name" value="HIS_KIN"/>
    <property type="match status" value="1"/>
</dbReference>
<evidence type="ECO:0000313" key="8">
    <source>
        <dbReference type="EMBL" id="HGH61183.1"/>
    </source>
</evidence>
<reference evidence="8" key="1">
    <citation type="journal article" date="2020" name="mSystems">
        <title>Genome- and Community-Level Interaction Insights into Carbon Utilization and Element Cycling Functions of Hydrothermarchaeota in Hydrothermal Sediment.</title>
        <authorList>
            <person name="Zhou Z."/>
            <person name="Liu Y."/>
            <person name="Xu W."/>
            <person name="Pan J."/>
            <person name="Luo Z.H."/>
            <person name="Li M."/>
        </authorList>
    </citation>
    <scope>NUCLEOTIDE SEQUENCE [LARGE SCALE GENOMIC DNA]</scope>
    <source>
        <strain evidence="8">SpSt-769</strain>
    </source>
</reference>
<comment type="caution">
    <text evidence="8">The sequence shown here is derived from an EMBL/GenBank/DDBJ whole genome shotgun (WGS) entry which is preliminary data.</text>
</comment>
<evidence type="ECO:0000256" key="5">
    <source>
        <dbReference type="ARBA" id="ARBA00022777"/>
    </source>
</evidence>